<dbReference type="Gene3D" id="3.40.1350.10">
    <property type="match status" value="1"/>
</dbReference>
<dbReference type="GO" id="GO:0003676">
    <property type="term" value="F:nucleic acid binding"/>
    <property type="evidence" value="ECO:0007669"/>
    <property type="project" value="InterPro"/>
</dbReference>
<protein>
    <recommendedName>
        <fullName evidence="1">Card1 endonuclease domain-containing protein</fullName>
    </recommendedName>
</protein>
<keyword evidence="3" id="KW-1185">Reference proteome</keyword>
<dbReference type="InterPro" id="IPR011856">
    <property type="entry name" value="tRNA_endonuc-like_dom_sf"/>
</dbReference>
<dbReference type="Proteomes" id="UP001138768">
    <property type="component" value="Unassembled WGS sequence"/>
</dbReference>
<evidence type="ECO:0000313" key="2">
    <source>
        <dbReference type="EMBL" id="MBK1620155.1"/>
    </source>
</evidence>
<proteinExistence type="predicted"/>
<evidence type="ECO:0000313" key="3">
    <source>
        <dbReference type="Proteomes" id="UP001138768"/>
    </source>
</evidence>
<accession>A0A9X0WAT0</accession>
<name>A0A9X0WAT0_9GAMM</name>
<dbReference type="SUPFAM" id="SSF52980">
    <property type="entry name" value="Restriction endonuclease-like"/>
    <property type="match status" value="1"/>
</dbReference>
<organism evidence="2 3">
    <name type="scientific">Lamprobacter modestohalophilus</name>
    <dbReference type="NCBI Taxonomy" id="1064514"/>
    <lineage>
        <taxon>Bacteria</taxon>
        <taxon>Pseudomonadati</taxon>
        <taxon>Pseudomonadota</taxon>
        <taxon>Gammaproteobacteria</taxon>
        <taxon>Chromatiales</taxon>
        <taxon>Chromatiaceae</taxon>
        <taxon>Lamprobacter</taxon>
    </lineage>
</organism>
<comment type="caution">
    <text evidence="2">The sequence shown here is derived from an EMBL/GenBank/DDBJ whole genome shotgun (WGS) entry which is preliminary data.</text>
</comment>
<dbReference type="AlphaFoldDB" id="A0A9X0WAT0"/>
<dbReference type="EMBL" id="NRRY01000033">
    <property type="protein sequence ID" value="MBK1620155.1"/>
    <property type="molecule type" value="Genomic_DNA"/>
</dbReference>
<dbReference type="InterPro" id="IPR011335">
    <property type="entry name" value="Restrct_endonuc-II-like"/>
</dbReference>
<feature type="domain" description="Card1 endonuclease" evidence="1">
    <location>
        <begin position="281"/>
        <end position="416"/>
    </location>
</feature>
<gene>
    <name evidence="2" type="ORF">CKO42_17245</name>
</gene>
<dbReference type="Pfam" id="PF09002">
    <property type="entry name" value="Card1_endonuc"/>
    <property type="match status" value="1"/>
</dbReference>
<sequence>MAARRLAGPLTRVSLLHSSESRLVAERLECWLREHCALSADQIALVALDHPGDEYRPAAIRATLNRHLDSRWSQADFWLPGAPRTVHLHYTGGTKAMTVHAYDSLRRASDRHDAVNEFSASYLDPDGLCLMFDDDSFVPLADNVLKMEDFLTLHGWSLATKPGEQPVSEPQAADLAMALCHDHAREGAEAWDRWVGSELMPRVRKPKRSDVPARLAGETTAWQPAELPKGDFLGGKLKDVILPWPDSPACAAFTDELAKHSITQQPLGDCAAALGLSSAKDLARWLEGQWLESAVLQALLNHQEALKLHQVLMNLNLIKPAKIEFDVIAIRGYRLFGFSCTTGDQPKGSIKQKLFEASIRARQMGGDEARTALVCCTKNPDAVQRELESEFDLKNKIRVFGQAHLATLGEHLADWIQ</sequence>
<reference evidence="2 3" key="1">
    <citation type="journal article" date="2020" name="Microorganisms">
        <title>Osmotic Adaptation and Compatible Solute Biosynthesis of Phototrophic Bacteria as Revealed from Genome Analyses.</title>
        <authorList>
            <person name="Imhoff J.F."/>
            <person name="Rahn T."/>
            <person name="Kunzel S."/>
            <person name="Keller A."/>
            <person name="Neulinger S.C."/>
        </authorList>
    </citation>
    <scope>NUCLEOTIDE SEQUENCE [LARGE SCALE GENOMIC DNA]</scope>
    <source>
        <strain evidence="2 3">DSM 25653</strain>
    </source>
</reference>
<dbReference type="InterPro" id="IPR015093">
    <property type="entry name" value="Card1_endonucl_dom"/>
</dbReference>
<evidence type="ECO:0000259" key="1">
    <source>
        <dbReference type="Pfam" id="PF09002"/>
    </source>
</evidence>